<dbReference type="Proteomes" id="UP000324222">
    <property type="component" value="Unassembled WGS sequence"/>
</dbReference>
<dbReference type="OrthoDB" id="10513838at2759"/>
<gene>
    <name evidence="1" type="ORF">E2C01_087845</name>
</gene>
<organism evidence="1 2">
    <name type="scientific">Portunus trituberculatus</name>
    <name type="common">Swimming crab</name>
    <name type="synonym">Neptunus trituberculatus</name>
    <dbReference type="NCBI Taxonomy" id="210409"/>
    <lineage>
        <taxon>Eukaryota</taxon>
        <taxon>Metazoa</taxon>
        <taxon>Ecdysozoa</taxon>
        <taxon>Arthropoda</taxon>
        <taxon>Crustacea</taxon>
        <taxon>Multicrustacea</taxon>
        <taxon>Malacostraca</taxon>
        <taxon>Eumalacostraca</taxon>
        <taxon>Eucarida</taxon>
        <taxon>Decapoda</taxon>
        <taxon>Pleocyemata</taxon>
        <taxon>Brachyura</taxon>
        <taxon>Eubrachyura</taxon>
        <taxon>Portunoidea</taxon>
        <taxon>Portunidae</taxon>
        <taxon>Portuninae</taxon>
        <taxon>Portunus</taxon>
    </lineage>
</organism>
<name>A0A5B7JCY1_PORTR</name>
<keyword evidence="2" id="KW-1185">Reference proteome</keyword>
<protein>
    <submittedName>
        <fullName evidence="1">Uncharacterized protein</fullName>
    </submittedName>
</protein>
<evidence type="ECO:0000313" key="2">
    <source>
        <dbReference type="Proteomes" id="UP000324222"/>
    </source>
</evidence>
<comment type="caution">
    <text evidence="1">The sequence shown here is derived from an EMBL/GenBank/DDBJ whole genome shotgun (WGS) entry which is preliminary data.</text>
</comment>
<reference evidence="1 2" key="1">
    <citation type="submission" date="2019-05" db="EMBL/GenBank/DDBJ databases">
        <title>Another draft genome of Portunus trituberculatus and its Hox gene families provides insights of decapod evolution.</title>
        <authorList>
            <person name="Jeong J.-H."/>
            <person name="Song I."/>
            <person name="Kim S."/>
            <person name="Choi T."/>
            <person name="Kim D."/>
            <person name="Ryu S."/>
            <person name="Kim W."/>
        </authorList>
    </citation>
    <scope>NUCLEOTIDE SEQUENCE [LARGE SCALE GENOMIC DNA]</scope>
    <source>
        <tissue evidence="1">Muscle</tissue>
    </source>
</reference>
<evidence type="ECO:0000313" key="1">
    <source>
        <dbReference type="EMBL" id="MPC92739.1"/>
    </source>
</evidence>
<proteinExistence type="predicted"/>
<accession>A0A5B7JCY1</accession>
<sequence length="112" mass="12160">MAVSSRRPTPKQGECLNHISVARGLVVRGAGDSFSVMVAVKEKEVVGHLLYSVTWDEDVSPSIPSQGDFANYFHVDNSSAREWRVSVKESLVGLPDSPLLKVGYTGRSVSAR</sequence>
<dbReference type="AlphaFoldDB" id="A0A5B7JCY1"/>
<dbReference type="EMBL" id="VSRR010092338">
    <property type="protein sequence ID" value="MPC92739.1"/>
    <property type="molecule type" value="Genomic_DNA"/>
</dbReference>